<dbReference type="Proteomes" id="UP001301728">
    <property type="component" value="Unassembled WGS sequence"/>
</dbReference>
<dbReference type="PANTHER" id="PTHR43711:SF26">
    <property type="entry name" value="SENSOR HISTIDINE KINASE RCSC"/>
    <property type="match status" value="1"/>
</dbReference>
<proteinExistence type="predicted"/>
<dbReference type="PRINTS" id="PR00344">
    <property type="entry name" value="BCTRLSENSOR"/>
</dbReference>
<dbReference type="PANTHER" id="PTHR43711">
    <property type="entry name" value="TWO-COMPONENT HISTIDINE KINASE"/>
    <property type="match status" value="1"/>
</dbReference>
<evidence type="ECO:0000256" key="5">
    <source>
        <dbReference type="ARBA" id="ARBA00022777"/>
    </source>
</evidence>
<dbReference type="CDD" id="cd00075">
    <property type="entry name" value="HATPase"/>
    <property type="match status" value="1"/>
</dbReference>
<protein>
    <recommendedName>
        <fullName evidence="2">histidine kinase</fullName>
        <ecNumber evidence="2">2.7.13.3</ecNumber>
    </recommendedName>
</protein>
<accession>A0ABU5U2U5</accession>
<evidence type="ECO:0000256" key="4">
    <source>
        <dbReference type="ARBA" id="ARBA00022679"/>
    </source>
</evidence>
<dbReference type="SMART" id="SM00387">
    <property type="entry name" value="HATPase_c"/>
    <property type="match status" value="1"/>
</dbReference>
<dbReference type="PROSITE" id="PS50109">
    <property type="entry name" value="HIS_KIN"/>
    <property type="match status" value="1"/>
</dbReference>
<keyword evidence="4" id="KW-0808">Transferase</keyword>
<keyword evidence="10" id="KW-1185">Reference proteome</keyword>
<dbReference type="Gene3D" id="3.30.565.10">
    <property type="entry name" value="Histidine kinase-like ATPase, C-terminal domain"/>
    <property type="match status" value="1"/>
</dbReference>
<dbReference type="SUPFAM" id="SSF47384">
    <property type="entry name" value="Homodimeric domain of signal transducing histidine kinase"/>
    <property type="match status" value="1"/>
</dbReference>
<reference evidence="9 10" key="1">
    <citation type="submission" date="2023-12" db="EMBL/GenBank/DDBJ databases">
        <title>Baltic Sea Cyanobacteria.</title>
        <authorList>
            <person name="Delbaje E."/>
            <person name="Fewer D.P."/>
            <person name="Shishido T.K."/>
        </authorList>
    </citation>
    <scope>NUCLEOTIDE SEQUENCE [LARGE SCALE GENOMIC DNA]</scope>
    <source>
        <strain evidence="9 10">CCNP 1315</strain>
    </source>
</reference>
<dbReference type="EMBL" id="JAYGHT010000134">
    <property type="protein sequence ID" value="MEA5521510.1"/>
    <property type="molecule type" value="Genomic_DNA"/>
</dbReference>
<dbReference type="InterPro" id="IPR004358">
    <property type="entry name" value="Sig_transdc_His_kin-like_C"/>
</dbReference>
<keyword evidence="5 9" id="KW-0418">Kinase</keyword>
<dbReference type="SUPFAM" id="SSF55874">
    <property type="entry name" value="ATPase domain of HSP90 chaperone/DNA topoisomerase II/histidine kinase"/>
    <property type="match status" value="1"/>
</dbReference>
<dbReference type="SMART" id="SM00388">
    <property type="entry name" value="HisKA"/>
    <property type="match status" value="1"/>
</dbReference>
<dbReference type="CDD" id="cd00082">
    <property type="entry name" value="HisKA"/>
    <property type="match status" value="1"/>
</dbReference>
<dbReference type="InterPro" id="IPR036097">
    <property type="entry name" value="HisK_dim/P_sf"/>
</dbReference>
<dbReference type="InterPro" id="IPR005467">
    <property type="entry name" value="His_kinase_dom"/>
</dbReference>
<evidence type="ECO:0000256" key="7">
    <source>
        <dbReference type="SAM" id="Coils"/>
    </source>
</evidence>
<evidence type="ECO:0000256" key="3">
    <source>
        <dbReference type="ARBA" id="ARBA00022553"/>
    </source>
</evidence>
<evidence type="ECO:0000256" key="6">
    <source>
        <dbReference type="ARBA" id="ARBA00023012"/>
    </source>
</evidence>
<dbReference type="InterPro" id="IPR050736">
    <property type="entry name" value="Sensor_HK_Regulatory"/>
</dbReference>
<evidence type="ECO:0000259" key="8">
    <source>
        <dbReference type="PROSITE" id="PS50109"/>
    </source>
</evidence>
<gene>
    <name evidence="9" type="ORF">VB854_21465</name>
</gene>
<dbReference type="Pfam" id="PF02518">
    <property type="entry name" value="HATPase_c"/>
    <property type="match status" value="1"/>
</dbReference>
<sequence length="285" mass="32724">MIENKDDFKRVKRSSKSIDDLQKIIDHLESEMQEMKENHYYELKQLEHELNELKSRFITTVSHEFRTPLTTISFSAGLLENYSNKISEEKKHNHFLRIKQGIEQMTSLLEEVLIVSKLDSGDSEINFTPIDLEKLCSNLVEKMQQKFPNNPIVFTRSGGENKVKLDENLIKQMLKNILDNALKYSQERGQIQLELITENNQAVLKVKDQGIGIPQKDQERLFTHFHRGTNVGTISGTGLGLSIVKKIVDLHQGQISYESEENVGTQITIILPLKTCETVIIQNCD</sequence>
<keyword evidence="7" id="KW-0175">Coiled coil</keyword>
<name>A0ABU5U2U5_9CYAN</name>
<organism evidence="9 10">
    <name type="scientific">Limnoraphis robusta CCNP1315</name>
    <dbReference type="NCBI Taxonomy" id="3110306"/>
    <lineage>
        <taxon>Bacteria</taxon>
        <taxon>Bacillati</taxon>
        <taxon>Cyanobacteriota</taxon>
        <taxon>Cyanophyceae</taxon>
        <taxon>Oscillatoriophycideae</taxon>
        <taxon>Oscillatoriales</taxon>
        <taxon>Sirenicapillariaceae</taxon>
        <taxon>Limnoraphis</taxon>
    </lineage>
</organism>
<comment type="caution">
    <text evidence="9">The sequence shown here is derived from an EMBL/GenBank/DDBJ whole genome shotgun (WGS) entry which is preliminary data.</text>
</comment>
<feature type="coiled-coil region" evidence="7">
    <location>
        <begin position="11"/>
        <end position="56"/>
    </location>
</feature>
<dbReference type="GO" id="GO:0016301">
    <property type="term" value="F:kinase activity"/>
    <property type="evidence" value="ECO:0007669"/>
    <property type="project" value="UniProtKB-KW"/>
</dbReference>
<dbReference type="InterPro" id="IPR003594">
    <property type="entry name" value="HATPase_dom"/>
</dbReference>
<dbReference type="Gene3D" id="1.10.287.130">
    <property type="match status" value="1"/>
</dbReference>
<feature type="domain" description="Histidine kinase" evidence="8">
    <location>
        <begin position="60"/>
        <end position="275"/>
    </location>
</feature>
<dbReference type="Pfam" id="PF00512">
    <property type="entry name" value="HisKA"/>
    <property type="match status" value="1"/>
</dbReference>
<dbReference type="InterPro" id="IPR003661">
    <property type="entry name" value="HisK_dim/P_dom"/>
</dbReference>
<dbReference type="InterPro" id="IPR036890">
    <property type="entry name" value="HATPase_C_sf"/>
</dbReference>
<dbReference type="EC" id="2.7.13.3" evidence="2"/>
<comment type="catalytic activity">
    <reaction evidence="1">
        <text>ATP + protein L-histidine = ADP + protein N-phospho-L-histidine.</text>
        <dbReference type="EC" id="2.7.13.3"/>
    </reaction>
</comment>
<keyword evidence="6" id="KW-0902">Two-component regulatory system</keyword>
<evidence type="ECO:0000313" key="9">
    <source>
        <dbReference type="EMBL" id="MEA5521510.1"/>
    </source>
</evidence>
<evidence type="ECO:0000313" key="10">
    <source>
        <dbReference type="Proteomes" id="UP001301728"/>
    </source>
</evidence>
<evidence type="ECO:0000256" key="1">
    <source>
        <dbReference type="ARBA" id="ARBA00000085"/>
    </source>
</evidence>
<keyword evidence="3" id="KW-0597">Phosphoprotein</keyword>
<dbReference type="RefSeq" id="WP_323222622.1">
    <property type="nucleotide sequence ID" value="NZ_JAYGHT010000134.1"/>
</dbReference>
<evidence type="ECO:0000256" key="2">
    <source>
        <dbReference type="ARBA" id="ARBA00012438"/>
    </source>
</evidence>